<dbReference type="Proteomes" id="UP000604825">
    <property type="component" value="Unassembled WGS sequence"/>
</dbReference>
<dbReference type="OrthoDB" id="1922221at2759"/>
<gene>
    <name evidence="1" type="ORF">NCGR_LOCUS58613</name>
</gene>
<protein>
    <submittedName>
        <fullName evidence="1">Uncharacterized protein</fullName>
    </submittedName>
</protein>
<comment type="caution">
    <text evidence="1">The sequence shown here is derived from an EMBL/GenBank/DDBJ whole genome shotgun (WGS) entry which is preliminary data.</text>
</comment>
<organism evidence="1 2">
    <name type="scientific">Miscanthus lutarioriparius</name>
    <dbReference type="NCBI Taxonomy" id="422564"/>
    <lineage>
        <taxon>Eukaryota</taxon>
        <taxon>Viridiplantae</taxon>
        <taxon>Streptophyta</taxon>
        <taxon>Embryophyta</taxon>
        <taxon>Tracheophyta</taxon>
        <taxon>Spermatophyta</taxon>
        <taxon>Magnoliopsida</taxon>
        <taxon>Liliopsida</taxon>
        <taxon>Poales</taxon>
        <taxon>Poaceae</taxon>
        <taxon>PACMAD clade</taxon>
        <taxon>Panicoideae</taxon>
        <taxon>Andropogonodae</taxon>
        <taxon>Andropogoneae</taxon>
        <taxon>Saccharinae</taxon>
        <taxon>Miscanthus</taxon>
    </lineage>
</organism>
<sequence>MSLLPLAPSFKRWPGSHVVSSLSETGETGEMNWMKHTGERELGRPVCQWLFLLGRDDVLTQSDELREVYFLESTKGCIMQMLGFGDADVVWLAGKGPKILVGYDVVLQFYIQDFSVKVGWLVHDLLYSSPELNLPFADMNTVHANHYASRIRKWFQDNSKDIKSLCGMALQMLHTHKCWEVPSDVLP</sequence>
<evidence type="ECO:0000313" key="2">
    <source>
        <dbReference type="Proteomes" id="UP000604825"/>
    </source>
</evidence>
<evidence type="ECO:0000313" key="1">
    <source>
        <dbReference type="EMBL" id="CAD6334515.1"/>
    </source>
</evidence>
<dbReference type="EMBL" id="CAJGYO010000017">
    <property type="protein sequence ID" value="CAD6334515.1"/>
    <property type="molecule type" value="Genomic_DNA"/>
</dbReference>
<dbReference type="AlphaFoldDB" id="A0A811RX25"/>
<keyword evidence="2" id="KW-1185">Reference proteome</keyword>
<accession>A0A811RX25</accession>
<proteinExistence type="predicted"/>
<name>A0A811RX25_9POAL</name>
<reference evidence="1" key="1">
    <citation type="submission" date="2020-10" db="EMBL/GenBank/DDBJ databases">
        <authorList>
            <person name="Han B."/>
            <person name="Lu T."/>
            <person name="Zhao Q."/>
            <person name="Huang X."/>
            <person name="Zhao Y."/>
        </authorList>
    </citation>
    <scope>NUCLEOTIDE SEQUENCE</scope>
</reference>